<comment type="catalytic activity">
    <reaction evidence="6">
        <text>a secondary aliphatic amine + O2 + H2O = a primary amine + an aldehyde + H2O2</text>
        <dbReference type="Rhea" id="RHEA:26414"/>
        <dbReference type="ChEBI" id="CHEBI:15377"/>
        <dbReference type="ChEBI" id="CHEBI:15379"/>
        <dbReference type="ChEBI" id="CHEBI:16240"/>
        <dbReference type="ChEBI" id="CHEBI:17478"/>
        <dbReference type="ChEBI" id="CHEBI:58855"/>
        <dbReference type="ChEBI" id="CHEBI:65296"/>
        <dbReference type="EC" id="1.4.3.4"/>
    </reaction>
</comment>
<feature type="domain" description="FAD-binding PCMH-type" evidence="11">
    <location>
        <begin position="633"/>
        <end position="819"/>
    </location>
</feature>
<dbReference type="EC" id="1.4.3.-" evidence="10"/>
<comment type="function">
    <text evidence="5">Catalyzes the oxidative deamination of primary and some secondary amines such as neurotransmitters, and exogenous amines including the tertiary amine, neurotoxin 1-methyl-4-phenyl-1,2,3,6-tetrahydropyridine (MPTP), with concomitant reduction of oxygen to hydrogen peroxide and participates in the metabolism of neuroactive and vasoactive amines in the central nervous system and peripheral tissues. Preferentially degrades benzylamine and phenylethylamine.</text>
</comment>
<evidence type="ECO:0000256" key="3">
    <source>
        <dbReference type="ARBA" id="ARBA00005995"/>
    </source>
</evidence>
<dbReference type="InterPro" id="IPR001613">
    <property type="entry name" value="Flavin_amine_oxidase"/>
</dbReference>
<dbReference type="Gene3D" id="3.30.465.10">
    <property type="match status" value="1"/>
</dbReference>
<feature type="binding site" evidence="9">
    <location>
        <begin position="53"/>
        <end position="54"/>
    </location>
    <ligand>
        <name>FAD</name>
        <dbReference type="ChEBI" id="CHEBI:57692"/>
    </ligand>
</feature>
<feature type="binding site" evidence="9">
    <location>
        <position position="446"/>
    </location>
    <ligand>
        <name>FAD</name>
        <dbReference type="ChEBI" id="CHEBI:57692"/>
    </ligand>
</feature>
<dbReference type="SUPFAM" id="SSF54373">
    <property type="entry name" value="FAD-linked reductases, C-terminal domain"/>
    <property type="match status" value="1"/>
</dbReference>
<dbReference type="InterPro" id="IPR036188">
    <property type="entry name" value="FAD/NAD-bd_sf"/>
</dbReference>
<dbReference type="PANTHER" id="PTHR43563:SF1">
    <property type="entry name" value="AMINE OXIDASE [FLAVIN-CONTAINING] B"/>
    <property type="match status" value="1"/>
</dbReference>
<sequence length="1106" mass="125027">MATKKIKQAFHRTSTPKEKGGQPLKVVIVGAGLAGMCAAHLLTQSGVNVEVFEALDRVGGRTYAIDGVDQGGTFLGPQKKRTIYLAEKLGVKQINLNKDGLYTFFLDGKVYRTKIALPFGALAVDDLLALLWALGNIMVKTSEINLDEPWKSDNALEWDKKTVQDYFNDLIFTEVSRELFQIVVEVLVGVEPWEMSMLYFLWYIKSGHGIIDILTDAQDSILEGGAQQLSQKLAVLVQSASPRNKVITNDPTLSIHKDNDKVFLRQQSGLTSQGNYVIVATTPSVRNQIEFKNVGYNGLYMQYAQRMPMGSILKTFMYYKTRWWHDNGFNGIATMSGAANFVGQVFDISQQTPIPCLMGFVLGDKAREWQTLSKDAKTNILKREYEIFEGDGPANLDFVEYKEYDWLDVSYIGGTGGVAGPGTTTTFHQAICTPIDDARIYFAGTETATDWTGYMDGAIQSGWNAAKEILKKENIPYDDPEKHIKQSTTFFDELQALIVYIIKEILKIFGSKGKKDLKSLSGSESVEEIFQSMLHALGLNVDSELQNLLNEDPTGVHHLLLAFEERTSKIETPTSIQSVKHLMTTKFKNLEGMATHEIADAVHYIGSHLKFEDIIPRKVPQIKEITIEDELKHIRFQNGIYYPDYIDQVVDLVMYSRKYKKIARCRGSGHSPPESIFAPNGIDMVLSGDLRTVSLVEELPLNRAVFKVGGGCYIGVNRLDPTSTRENSLSYQISQLGYAISITGGISEQSIAGFMLTGSSGGSVKFGFPESIREIQFVNGKGEIKTVSPTVEKDLFYAVGVSMGLFGIVISVTIEVVPYFNVVGEETNVMYANSSLQPHKFIHYLKDQEYYHSQWLPQKGVNRVDEFFGKKTQSTKIKKYHHEVGSLKVGIEAAIALKITNEILTRSDPVKPWEETVIAFLLKQFLPIPYKETFLDYWYIALPNDDLAPIDTLLKVDFLEMWFPIDFADELIATLQQKVFPYPKKAGNITTEFYASKESPFWLSMSYGRNCVRLDKLRWAYDIGPPRDFYKYYWDVLMAKPGARFHWGKWMPQNGDVCDGLVFNLDFLKKAYPKMEEWLIFRELMDPDQVFVSDYWRSILEIPRLK</sequence>
<comment type="subcellular location">
    <subcellularLocation>
        <location evidence="2">Mitochondrion outer membrane</location>
        <topology evidence="2">Single-pass type IV membrane protein</topology>
        <orientation evidence="2">Cytoplasmic side</orientation>
    </subcellularLocation>
</comment>
<evidence type="ECO:0000256" key="4">
    <source>
        <dbReference type="ARBA" id="ARBA00023002"/>
    </source>
</evidence>
<protein>
    <recommendedName>
        <fullName evidence="10">Amine oxidase</fullName>
        <ecNumber evidence="10">1.4.3.-</ecNumber>
    </recommendedName>
</protein>
<dbReference type="Gene3D" id="3.90.660.10">
    <property type="match status" value="1"/>
</dbReference>
<dbReference type="InterPro" id="IPR016166">
    <property type="entry name" value="FAD-bd_PCMH"/>
</dbReference>
<dbReference type="SUPFAM" id="SSF51905">
    <property type="entry name" value="FAD/NAD(P)-binding domain"/>
    <property type="match status" value="1"/>
</dbReference>
<evidence type="ECO:0000256" key="2">
    <source>
        <dbReference type="ARBA" id="ARBA00004362"/>
    </source>
</evidence>
<dbReference type="PRINTS" id="PR00757">
    <property type="entry name" value="AMINEOXDASEF"/>
</dbReference>
<dbReference type="GO" id="GO:0008131">
    <property type="term" value="F:primary methylamine oxidase activity"/>
    <property type="evidence" value="ECO:0007669"/>
    <property type="project" value="UniProtKB-ARBA"/>
</dbReference>
<evidence type="ECO:0000259" key="11">
    <source>
        <dbReference type="PROSITE" id="PS51387"/>
    </source>
</evidence>
<evidence type="ECO:0000313" key="12">
    <source>
        <dbReference type="EMBL" id="KAI6660413.1"/>
    </source>
</evidence>
<dbReference type="SUPFAM" id="SSF56176">
    <property type="entry name" value="FAD-binding/transporter-associated domain-like"/>
    <property type="match status" value="1"/>
</dbReference>
<comment type="similarity">
    <text evidence="3 10">Belongs to the flavin monoamine oxidase family.</text>
</comment>
<dbReference type="InterPro" id="IPR036318">
    <property type="entry name" value="FAD-bd_PCMH-like_sf"/>
</dbReference>
<evidence type="ECO:0000256" key="5">
    <source>
        <dbReference type="ARBA" id="ARBA00045409"/>
    </source>
</evidence>
<dbReference type="InterPro" id="IPR050703">
    <property type="entry name" value="Flavin_MAO"/>
</dbReference>
<dbReference type="PROSITE" id="PS51387">
    <property type="entry name" value="FAD_PCMH"/>
    <property type="match status" value="1"/>
</dbReference>
<name>A0AAV7KHR6_9METZ</name>
<evidence type="ECO:0000313" key="13">
    <source>
        <dbReference type="Proteomes" id="UP001165289"/>
    </source>
</evidence>
<dbReference type="Gene3D" id="3.50.50.60">
    <property type="entry name" value="FAD/NAD(P)-binding domain"/>
    <property type="match status" value="1"/>
</dbReference>
<keyword evidence="10" id="KW-0285">Flavoprotein</keyword>
<dbReference type="Proteomes" id="UP001165289">
    <property type="component" value="Unassembled WGS sequence"/>
</dbReference>
<comment type="catalytic activity">
    <reaction evidence="7">
        <text>benzylamine + O2 + H2O = benzaldehyde + H2O2 + NH4(+)</text>
        <dbReference type="Rhea" id="RHEA:59424"/>
        <dbReference type="ChEBI" id="CHEBI:15377"/>
        <dbReference type="ChEBI" id="CHEBI:15379"/>
        <dbReference type="ChEBI" id="CHEBI:16240"/>
        <dbReference type="ChEBI" id="CHEBI:17169"/>
        <dbReference type="ChEBI" id="CHEBI:28938"/>
        <dbReference type="ChEBI" id="CHEBI:225238"/>
    </reaction>
    <physiologicalReaction direction="left-to-right" evidence="7">
        <dbReference type="Rhea" id="RHEA:59425"/>
    </physiologicalReaction>
</comment>
<organism evidence="12 13">
    <name type="scientific">Oopsacas minuta</name>
    <dbReference type="NCBI Taxonomy" id="111878"/>
    <lineage>
        <taxon>Eukaryota</taxon>
        <taxon>Metazoa</taxon>
        <taxon>Porifera</taxon>
        <taxon>Hexactinellida</taxon>
        <taxon>Hexasterophora</taxon>
        <taxon>Lyssacinosida</taxon>
        <taxon>Leucopsacidae</taxon>
        <taxon>Oopsacas</taxon>
    </lineage>
</organism>
<dbReference type="Pfam" id="PF04030">
    <property type="entry name" value="ALO"/>
    <property type="match status" value="1"/>
</dbReference>
<comment type="caution">
    <text evidence="12">The sequence shown here is derived from an EMBL/GenBank/DDBJ whole genome shotgun (WGS) entry which is preliminary data.</text>
</comment>
<evidence type="ECO:0000256" key="10">
    <source>
        <dbReference type="RuleBase" id="RU362067"/>
    </source>
</evidence>
<dbReference type="Gene3D" id="3.30.70.2520">
    <property type="match status" value="1"/>
</dbReference>
<evidence type="ECO:0000256" key="7">
    <source>
        <dbReference type="ARBA" id="ARBA00049354"/>
    </source>
</evidence>
<comment type="catalytic activity">
    <reaction evidence="8">
        <text>N-acetylputrescine + O2 + H2O = 4-acetamidobutanal + H2O2 + NH4(+)</text>
        <dbReference type="Rhea" id="RHEA:70283"/>
        <dbReference type="ChEBI" id="CHEBI:7386"/>
        <dbReference type="ChEBI" id="CHEBI:15377"/>
        <dbReference type="ChEBI" id="CHEBI:15379"/>
        <dbReference type="ChEBI" id="CHEBI:16240"/>
        <dbReference type="ChEBI" id="CHEBI:28938"/>
        <dbReference type="ChEBI" id="CHEBI:58263"/>
    </reaction>
    <physiologicalReaction direction="left-to-right" evidence="8">
        <dbReference type="Rhea" id="RHEA:70284"/>
    </physiologicalReaction>
</comment>
<evidence type="ECO:0000256" key="6">
    <source>
        <dbReference type="ARBA" id="ARBA00048448"/>
    </source>
</evidence>
<dbReference type="InterPro" id="IPR002937">
    <property type="entry name" value="Amino_oxidase"/>
</dbReference>
<dbReference type="Gene3D" id="1.10.405.10">
    <property type="entry name" value="Guanine Nucleotide Dissociation Inhibitor, domain 1"/>
    <property type="match status" value="1"/>
</dbReference>
<reference evidence="12 13" key="1">
    <citation type="journal article" date="2023" name="BMC Biol.">
        <title>The compact genome of the sponge Oopsacas minuta (Hexactinellida) is lacking key metazoan core genes.</title>
        <authorList>
            <person name="Santini S."/>
            <person name="Schenkelaars Q."/>
            <person name="Jourda C."/>
            <person name="Duchesne M."/>
            <person name="Belahbib H."/>
            <person name="Rocher C."/>
            <person name="Selva M."/>
            <person name="Riesgo A."/>
            <person name="Vervoort M."/>
            <person name="Leys S.P."/>
            <person name="Kodjabachian L."/>
            <person name="Le Bivic A."/>
            <person name="Borchiellini C."/>
            <person name="Claverie J.M."/>
            <person name="Renard E."/>
        </authorList>
    </citation>
    <scope>NUCLEOTIDE SEQUENCE [LARGE SCALE GENOMIC DNA]</scope>
    <source>
        <strain evidence="12">SPO-2</strain>
    </source>
</reference>
<dbReference type="InterPro" id="IPR007173">
    <property type="entry name" value="ALO_C"/>
</dbReference>
<comment type="cofactor">
    <cofactor evidence="1 10">
        <name>FAD</name>
        <dbReference type="ChEBI" id="CHEBI:57692"/>
    </cofactor>
</comment>
<gene>
    <name evidence="12" type="ORF">LOD99_13999</name>
</gene>
<dbReference type="InterPro" id="IPR016169">
    <property type="entry name" value="FAD-bd_PCMH_sub2"/>
</dbReference>
<dbReference type="GO" id="GO:0097621">
    <property type="term" value="F:monoamine oxidase activity"/>
    <property type="evidence" value="ECO:0007669"/>
    <property type="project" value="UniProtKB-EC"/>
</dbReference>
<dbReference type="GO" id="GO:0005741">
    <property type="term" value="C:mitochondrial outer membrane"/>
    <property type="evidence" value="ECO:0007669"/>
    <property type="project" value="UniProtKB-SubCell"/>
</dbReference>
<dbReference type="Pfam" id="PF01593">
    <property type="entry name" value="Amino_oxidase"/>
    <property type="match status" value="1"/>
</dbReference>
<proteinExistence type="inferred from homology"/>
<dbReference type="AlphaFoldDB" id="A0AAV7KHR6"/>
<evidence type="ECO:0000256" key="8">
    <source>
        <dbReference type="ARBA" id="ARBA00049430"/>
    </source>
</evidence>
<dbReference type="PANTHER" id="PTHR43563">
    <property type="entry name" value="AMINE OXIDASE"/>
    <property type="match status" value="1"/>
</dbReference>
<feature type="binding site" evidence="9">
    <location>
        <position position="360"/>
    </location>
    <ligand>
        <name>substrate</name>
    </ligand>
</feature>
<evidence type="ECO:0000256" key="1">
    <source>
        <dbReference type="ARBA" id="ARBA00001974"/>
    </source>
</evidence>
<dbReference type="GO" id="GO:0071949">
    <property type="term" value="F:FAD binding"/>
    <property type="evidence" value="ECO:0007669"/>
    <property type="project" value="InterPro"/>
</dbReference>
<dbReference type="EMBL" id="JAKMXF010000033">
    <property type="protein sequence ID" value="KAI6660413.1"/>
    <property type="molecule type" value="Genomic_DNA"/>
</dbReference>
<dbReference type="GO" id="GO:0003885">
    <property type="term" value="F:D-arabinono-1,4-lactone oxidase activity"/>
    <property type="evidence" value="ECO:0007669"/>
    <property type="project" value="InterPro"/>
</dbReference>
<evidence type="ECO:0000256" key="9">
    <source>
        <dbReference type="PIRSR" id="PIRSR601613-1"/>
    </source>
</evidence>
<keyword evidence="13" id="KW-1185">Reference proteome</keyword>
<keyword evidence="4 10" id="KW-0560">Oxidoreductase</keyword>
<accession>A0AAV7KHR6</accession>
<keyword evidence="10" id="KW-0274">FAD</keyword>